<comment type="caution">
    <text evidence="2">The sequence shown here is derived from an EMBL/GenBank/DDBJ whole genome shotgun (WGS) entry which is preliminary data.</text>
</comment>
<dbReference type="Gene3D" id="1.20.5.1200">
    <property type="entry name" value="Alpha-tocopherol transfer"/>
    <property type="match status" value="1"/>
</dbReference>
<dbReference type="SUPFAM" id="SSF52087">
    <property type="entry name" value="CRAL/TRIO domain"/>
    <property type="match status" value="1"/>
</dbReference>
<dbReference type="PANTHER" id="PTHR10174">
    <property type="entry name" value="ALPHA-TOCOPHEROL TRANSFER PROTEIN-RELATED"/>
    <property type="match status" value="1"/>
</dbReference>
<evidence type="ECO:0000259" key="1">
    <source>
        <dbReference type="PROSITE" id="PS50191"/>
    </source>
</evidence>
<dbReference type="EMBL" id="JAVRBK010000010">
    <property type="protein sequence ID" value="KAK5638983.1"/>
    <property type="molecule type" value="Genomic_DNA"/>
</dbReference>
<dbReference type="PROSITE" id="PS50191">
    <property type="entry name" value="CRAL_TRIO"/>
    <property type="match status" value="1"/>
</dbReference>
<reference evidence="2 3" key="1">
    <citation type="journal article" date="2024" name="Insects">
        <title>An Improved Chromosome-Level Genome Assembly of the Firefly Pyrocoelia pectoralis.</title>
        <authorList>
            <person name="Fu X."/>
            <person name="Meyer-Rochow V.B."/>
            <person name="Ballantyne L."/>
            <person name="Zhu X."/>
        </authorList>
    </citation>
    <scope>NUCLEOTIDE SEQUENCE [LARGE SCALE GENOMIC DNA]</scope>
    <source>
        <strain evidence="2">XCY_ONT2</strain>
    </source>
</reference>
<dbReference type="Gene3D" id="3.40.525.10">
    <property type="entry name" value="CRAL-TRIO lipid binding domain"/>
    <property type="match status" value="1"/>
</dbReference>
<dbReference type="InterPro" id="IPR001251">
    <property type="entry name" value="CRAL-TRIO_dom"/>
</dbReference>
<dbReference type="PANTHER" id="PTHR10174:SF222">
    <property type="entry name" value="GH10083P-RELATED"/>
    <property type="match status" value="1"/>
</dbReference>
<sequence length="342" mass="40344">MVQVHLITNKYKVNCVRYVLSFTNIIKTSFEHIELRMSRLEILKYTTDDRKHILEKYEKTVEDLPEDVNTIREWIKNQPHLPEILEDDVIERFMLLNKFRIEVTKQKIDAYYSLRSIIPEFYDKNPNGELIRDITNIVHFVPLPKLTEEYHRVVVIKPRDITSDAFDAVTYIAHTINFAEIRLRHDYYFKEVHIYDLGGVRIGNLAKFTPSVIKRAVLLLDKVFSNVVGGLHFINVPNFIDTFMVLLKSTLKPKMANMVFVHKGAESLYEMFSKEVLPKDYGGNERSLNELSDEWKKVFNNYDDLFQKLSKMKVNEELRQKPLFDEDDLFGIQGNFKKLNVD</sequence>
<dbReference type="PRINTS" id="PR00180">
    <property type="entry name" value="CRETINALDHBP"/>
</dbReference>
<dbReference type="Proteomes" id="UP001329430">
    <property type="component" value="Chromosome 10"/>
</dbReference>
<dbReference type="GO" id="GO:1902936">
    <property type="term" value="F:phosphatidylinositol bisphosphate binding"/>
    <property type="evidence" value="ECO:0007669"/>
    <property type="project" value="TreeGrafter"/>
</dbReference>
<feature type="domain" description="CRAL-TRIO" evidence="1">
    <location>
        <begin position="194"/>
        <end position="289"/>
    </location>
</feature>
<dbReference type="AlphaFoldDB" id="A0AAN7V1L0"/>
<protein>
    <recommendedName>
        <fullName evidence="1">CRAL-TRIO domain-containing protein</fullName>
    </recommendedName>
</protein>
<dbReference type="InterPro" id="IPR036865">
    <property type="entry name" value="CRAL-TRIO_dom_sf"/>
</dbReference>
<accession>A0AAN7V1L0</accession>
<dbReference type="SMART" id="SM00516">
    <property type="entry name" value="SEC14"/>
    <property type="match status" value="1"/>
</dbReference>
<dbReference type="GO" id="GO:0016020">
    <property type="term" value="C:membrane"/>
    <property type="evidence" value="ECO:0007669"/>
    <property type="project" value="TreeGrafter"/>
</dbReference>
<name>A0AAN7V1L0_9COLE</name>
<dbReference type="SUPFAM" id="SSF46938">
    <property type="entry name" value="CRAL/TRIO N-terminal domain"/>
    <property type="match status" value="1"/>
</dbReference>
<proteinExistence type="predicted"/>
<evidence type="ECO:0000313" key="2">
    <source>
        <dbReference type="EMBL" id="KAK5638983.1"/>
    </source>
</evidence>
<dbReference type="CDD" id="cd00170">
    <property type="entry name" value="SEC14"/>
    <property type="match status" value="1"/>
</dbReference>
<gene>
    <name evidence="2" type="ORF">RI129_013278</name>
</gene>
<dbReference type="InterPro" id="IPR036273">
    <property type="entry name" value="CRAL/TRIO_N_dom_sf"/>
</dbReference>
<evidence type="ECO:0000313" key="3">
    <source>
        <dbReference type="Proteomes" id="UP001329430"/>
    </source>
</evidence>
<dbReference type="Pfam" id="PF00650">
    <property type="entry name" value="CRAL_TRIO"/>
    <property type="match status" value="1"/>
</dbReference>
<organism evidence="2 3">
    <name type="scientific">Pyrocoelia pectoralis</name>
    <dbReference type="NCBI Taxonomy" id="417401"/>
    <lineage>
        <taxon>Eukaryota</taxon>
        <taxon>Metazoa</taxon>
        <taxon>Ecdysozoa</taxon>
        <taxon>Arthropoda</taxon>
        <taxon>Hexapoda</taxon>
        <taxon>Insecta</taxon>
        <taxon>Pterygota</taxon>
        <taxon>Neoptera</taxon>
        <taxon>Endopterygota</taxon>
        <taxon>Coleoptera</taxon>
        <taxon>Polyphaga</taxon>
        <taxon>Elateriformia</taxon>
        <taxon>Elateroidea</taxon>
        <taxon>Lampyridae</taxon>
        <taxon>Lampyrinae</taxon>
        <taxon>Pyrocoelia</taxon>
    </lineage>
</organism>
<keyword evidence="3" id="KW-1185">Reference proteome</keyword>